<name>A0AA86UDI6_9EUKA</name>
<evidence type="ECO:0000313" key="3">
    <source>
        <dbReference type="EMBL" id="CAL6075035.1"/>
    </source>
</evidence>
<dbReference type="EMBL" id="CAXDID020000311">
    <property type="protein sequence ID" value="CAL6075035.1"/>
    <property type="molecule type" value="Genomic_DNA"/>
</dbReference>
<evidence type="ECO:0000313" key="2">
    <source>
        <dbReference type="EMBL" id="CAI9947726.1"/>
    </source>
</evidence>
<protein>
    <submittedName>
        <fullName evidence="3">Hypothetical_protein</fullName>
    </submittedName>
</protein>
<keyword evidence="1" id="KW-0812">Transmembrane</keyword>
<sequence length="119" mass="14195">MILKMFYKYKLINRPHCEIVLLKIKSLQEVQNIEDVLKQAFLPAQQEKKQSQSKKKSRSFLSIKFVAHEDMRFKRRPCKYLCAKNIVLLCSLLQYLQSLIFVVMLLYIQWQTVLGLDKN</sequence>
<feature type="transmembrane region" description="Helical" evidence="1">
    <location>
        <begin position="86"/>
        <end position="110"/>
    </location>
</feature>
<accession>A0AA86UDI6</accession>
<reference evidence="2" key="1">
    <citation type="submission" date="2023-06" db="EMBL/GenBank/DDBJ databases">
        <authorList>
            <person name="Kurt Z."/>
        </authorList>
    </citation>
    <scope>NUCLEOTIDE SEQUENCE</scope>
</reference>
<comment type="caution">
    <text evidence="2">The sequence shown here is derived from an EMBL/GenBank/DDBJ whole genome shotgun (WGS) entry which is preliminary data.</text>
</comment>
<dbReference type="Proteomes" id="UP001642409">
    <property type="component" value="Unassembled WGS sequence"/>
</dbReference>
<dbReference type="EMBL" id="CATOUU010000779">
    <property type="protein sequence ID" value="CAI9947726.1"/>
    <property type="molecule type" value="Genomic_DNA"/>
</dbReference>
<organism evidence="2">
    <name type="scientific">Hexamita inflata</name>
    <dbReference type="NCBI Taxonomy" id="28002"/>
    <lineage>
        <taxon>Eukaryota</taxon>
        <taxon>Metamonada</taxon>
        <taxon>Diplomonadida</taxon>
        <taxon>Hexamitidae</taxon>
        <taxon>Hexamitinae</taxon>
        <taxon>Hexamita</taxon>
    </lineage>
</organism>
<keyword evidence="1" id="KW-1133">Transmembrane helix</keyword>
<gene>
    <name evidence="2" type="ORF">HINF_LOCUS35371</name>
    <name evidence="3" type="ORF">HINF_LOCUS57012</name>
</gene>
<reference evidence="3 4" key="2">
    <citation type="submission" date="2024-07" db="EMBL/GenBank/DDBJ databases">
        <authorList>
            <person name="Akdeniz Z."/>
        </authorList>
    </citation>
    <scope>NUCLEOTIDE SEQUENCE [LARGE SCALE GENOMIC DNA]</scope>
</reference>
<evidence type="ECO:0000313" key="4">
    <source>
        <dbReference type="Proteomes" id="UP001642409"/>
    </source>
</evidence>
<evidence type="ECO:0000256" key="1">
    <source>
        <dbReference type="SAM" id="Phobius"/>
    </source>
</evidence>
<keyword evidence="4" id="KW-1185">Reference proteome</keyword>
<proteinExistence type="predicted"/>
<keyword evidence="1" id="KW-0472">Membrane</keyword>
<dbReference type="AlphaFoldDB" id="A0AA86UDI6"/>